<feature type="domain" description="Gla" evidence="16">
    <location>
        <begin position="175"/>
        <end position="221"/>
    </location>
</feature>
<protein>
    <recommendedName>
        <fullName evidence="16">Gla domain-containing protein</fullName>
    </recommendedName>
</protein>
<evidence type="ECO:0000256" key="1">
    <source>
        <dbReference type="ARBA" id="ARBA00004123"/>
    </source>
</evidence>
<feature type="transmembrane region" description="Helical" evidence="15">
    <location>
        <begin position="677"/>
        <end position="695"/>
    </location>
</feature>
<dbReference type="GO" id="GO:0005741">
    <property type="term" value="C:mitochondrial outer membrane"/>
    <property type="evidence" value="ECO:0007669"/>
    <property type="project" value="UniProtKB-SubCell"/>
</dbReference>
<evidence type="ECO:0000256" key="5">
    <source>
        <dbReference type="ARBA" id="ARBA00022473"/>
    </source>
</evidence>
<dbReference type="Proteomes" id="UP001274896">
    <property type="component" value="Unassembled WGS sequence"/>
</dbReference>
<evidence type="ECO:0000256" key="6">
    <source>
        <dbReference type="ARBA" id="ARBA00022692"/>
    </source>
</evidence>
<feature type="coiled-coil region" evidence="13">
    <location>
        <begin position="648"/>
        <end position="675"/>
    </location>
</feature>
<evidence type="ECO:0000256" key="4">
    <source>
        <dbReference type="ARBA" id="ARBA00006944"/>
    </source>
</evidence>
<comment type="caution">
    <text evidence="17">The sequence shown here is derived from an EMBL/GenBank/DDBJ whole genome shotgun (WGS) entry which is preliminary data.</text>
</comment>
<dbReference type="InterPro" id="IPR000294">
    <property type="entry name" value="GLA_domain"/>
</dbReference>
<evidence type="ECO:0000256" key="9">
    <source>
        <dbReference type="ARBA" id="ARBA00023128"/>
    </source>
</evidence>
<feature type="region of interest" description="Disordered" evidence="14">
    <location>
        <begin position="349"/>
        <end position="384"/>
    </location>
</feature>
<dbReference type="GO" id="GO:0005576">
    <property type="term" value="C:extracellular region"/>
    <property type="evidence" value="ECO:0007669"/>
    <property type="project" value="InterPro"/>
</dbReference>
<evidence type="ECO:0000256" key="15">
    <source>
        <dbReference type="SAM" id="Phobius"/>
    </source>
</evidence>
<dbReference type="PROSITE" id="PS00011">
    <property type="entry name" value="GLA_1"/>
    <property type="match status" value="1"/>
</dbReference>
<evidence type="ECO:0000259" key="16">
    <source>
        <dbReference type="PROSITE" id="PS50998"/>
    </source>
</evidence>
<dbReference type="InterPro" id="IPR035972">
    <property type="entry name" value="GLA-like_dom_SF"/>
</dbReference>
<keyword evidence="18" id="KW-1185">Reference proteome</keyword>
<dbReference type="PROSITE" id="PS50998">
    <property type="entry name" value="GLA_2"/>
    <property type="match status" value="1"/>
</dbReference>
<keyword evidence="7" id="KW-1000">Mitochondrion outer membrane</keyword>
<evidence type="ECO:0000256" key="8">
    <source>
        <dbReference type="ARBA" id="ARBA00022989"/>
    </source>
</evidence>
<keyword evidence="10 15" id="KW-0472">Membrane</keyword>
<evidence type="ECO:0000256" key="11">
    <source>
        <dbReference type="ARBA" id="ARBA00023157"/>
    </source>
</evidence>
<dbReference type="EMBL" id="JAUCMX010000014">
    <property type="protein sequence ID" value="KAK3523963.1"/>
    <property type="molecule type" value="Genomic_DNA"/>
</dbReference>
<feature type="compositionally biased region" description="Basic and acidic residues" evidence="14">
    <location>
        <begin position="294"/>
        <end position="307"/>
    </location>
</feature>
<keyword evidence="11" id="KW-1015">Disulfide bond</keyword>
<keyword evidence="5" id="KW-0217">Developmental protein</keyword>
<dbReference type="Gene3D" id="4.10.740.10">
    <property type="entry name" value="Coagulation Factor IX"/>
    <property type="match status" value="1"/>
</dbReference>
<comment type="subcellular location">
    <subcellularLocation>
        <location evidence="2">Membrane</location>
        <topology evidence="2">Single-pass membrane protein</topology>
    </subcellularLocation>
    <subcellularLocation>
        <location evidence="3">Mitochondrion outer membrane</location>
    </subcellularLocation>
    <subcellularLocation>
        <location evidence="1">Nucleus</location>
    </subcellularLocation>
</comment>
<keyword evidence="13" id="KW-0175">Coiled coil</keyword>
<dbReference type="PANTHER" id="PTHR16770">
    <property type="entry name" value="PROTEIN RIPPLY-LIKE"/>
    <property type="match status" value="1"/>
</dbReference>
<evidence type="ECO:0000256" key="3">
    <source>
        <dbReference type="ARBA" id="ARBA00004294"/>
    </source>
</evidence>
<keyword evidence="6 15" id="KW-0812">Transmembrane</keyword>
<feature type="compositionally biased region" description="Polar residues" evidence="14">
    <location>
        <begin position="523"/>
        <end position="545"/>
    </location>
</feature>
<proteinExistence type="inferred from homology"/>
<evidence type="ECO:0000256" key="14">
    <source>
        <dbReference type="SAM" id="MobiDB-lite"/>
    </source>
</evidence>
<dbReference type="PRINTS" id="PR00001">
    <property type="entry name" value="GLABLOOD"/>
</dbReference>
<keyword evidence="9" id="KW-0496">Mitochondrion</keyword>
<dbReference type="GO" id="GO:0005634">
    <property type="term" value="C:nucleus"/>
    <property type="evidence" value="ECO:0007669"/>
    <property type="project" value="UniProtKB-SubCell"/>
</dbReference>
<dbReference type="GO" id="GO:0009880">
    <property type="term" value="P:embryonic pattern specification"/>
    <property type="evidence" value="ECO:0007669"/>
    <property type="project" value="TreeGrafter"/>
</dbReference>
<keyword evidence="8 15" id="KW-1133">Transmembrane helix</keyword>
<dbReference type="InterPro" id="IPR039433">
    <property type="entry name" value="Mff-like_dom"/>
</dbReference>
<dbReference type="FunFam" id="4.10.740.10:FF:000001">
    <property type="entry name" value="vitamin K-dependent protein S"/>
    <property type="match status" value="1"/>
</dbReference>
<dbReference type="InterPro" id="IPR017857">
    <property type="entry name" value="Coagulation_fac-like_Gla_dom"/>
</dbReference>
<dbReference type="InterPro" id="IPR028127">
    <property type="entry name" value="Ripply_fam"/>
</dbReference>
<accession>A0AAE0QKS9</accession>
<dbReference type="PANTHER" id="PTHR16770:SF3">
    <property type="entry name" value="PROTEIN RIPPLY2"/>
    <property type="match status" value="1"/>
</dbReference>
<dbReference type="Pfam" id="PF14998">
    <property type="entry name" value="Ripply"/>
    <property type="match status" value="1"/>
</dbReference>
<keyword evidence="12" id="KW-0539">Nucleus</keyword>
<evidence type="ECO:0000256" key="10">
    <source>
        <dbReference type="ARBA" id="ARBA00023136"/>
    </source>
</evidence>
<feature type="region of interest" description="Disordered" evidence="14">
    <location>
        <begin position="120"/>
        <end position="142"/>
    </location>
</feature>
<name>A0AAE0QKS9_9TELE</name>
<feature type="region of interest" description="Disordered" evidence="14">
    <location>
        <begin position="511"/>
        <end position="554"/>
    </location>
</feature>
<evidence type="ECO:0000313" key="17">
    <source>
        <dbReference type="EMBL" id="KAK3523963.1"/>
    </source>
</evidence>
<dbReference type="Pfam" id="PF05644">
    <property type="entry name" value="Miff"/>
    <property type="match status" value="2"/>
</dbReference>
<evidence type="ECO:0000313" key="18">
    <source>
        <dbReference type="Proteomes" id="UP001274896"/>
    </source>
</evidence>
<evidence type="ECO:0000256" key="2">
    <source>
        <dbReference type="ARBA" id="ARBA00004167"/>
    </source>
</evidence>
<gene>
    <name evidence="17" type="ORF">QTP70_017476</name>
</gene>
<dbReference type="AlphaFoldDB" id="A0AAE0QKS9"/>
<sequence length="697" mass="78438">MKSACLIASHVHFSGAPAFRSVPVDSRMEQSPVSSRPVLWRPWLMTNQDSHPVSLRSKLICPYSRPTVPSNTMADGKTQPFQHPVRLFWPKSKSYDYLYSDGEALLRNFPVQATICFYDESDSEDEEEEEEQDDWEDEEDDEDKEILCIKFVGGSMAAAFLNGKDANSLLKRFPRANGFLEEFRQGNIERECVEESCSFEEANEVFENKEKTMEFWKTRSLYTVNNNAETRSGRADTVYMVVPLLGVALLIIIALFLIWRCQLQKATRRRPAYTQNRYLANRNTRSLPRILVHRETPSHSDNSHSNERPSMVLSGGERERGGVSSGTLDCSLQPPNGRGLYVQDSSMSVASRLSGATPPPSYEEVTGHLESSSDETTTPYSDPPPKYEEIVKENVIKAQTIVFYGCVLAMTAPVYIVDGSPLRDLAFTAVISERMRVPEQLRVTQAAVEDLKARAEGLPPAFSMHVPDRLALTDAPDLSPRPLFSQHNARGHASSIWNLQQGPWDRETFTREHAQSPLRRSYSDQTFCRTPSGTPTHSKHSSSGSHIAGTMPAVPTDPPLPEPQGLGAIAPVLLTPQSVLQAAKKLGKQASDKILQTVTQKYSSRFGFPEYPPPQPVEYRADPDQTRISTTHEFWRSPEEESGTTVELIVLRRQMMKMNRRIASLEKQNAERKQSELVLFSLLLSACLINGWLWIRK</sequence>
<reference evidence="17" key="1">
    <citation type="submission" date="2023-06" db="EMBL/GenBank/DDBJ databases">
        <title>Male Hemibagrus guttatus genome.</title>
        <authorList>
            <person name="Bian C."/>
        </authorList>
    </citation>
    <scope>NUCLEOTIDE SEQUENCE</scope>
    <source>
        <strain evidence="17">Male_cb2023</strain>
        <tissue evidence="17">Muscle</tissue>
    </source>
</reference>
<evidence type="ECO:0000256" key="7">
    <source>
        <dbReference type="ARBA" id="ARBA00022787"/>
    </source>
</evidence>
<dbReference type="GO" id="GO:0005509">
    <property type="term" value="F:calcium ion binding"/>
    <property type="evidence" value="ECO:0007669"/>
    <property type="project" value="InterPro"/>
</dbReference>
<organism evidence="17 18">
    <name type="scientific">Hemibagrus guttatus</name>
    <dbReference type="NCBI Taxonomy" id="175788"/>
    <lineage>
        <taxon>Eukaryota</taxon>
        <taxon>Metazoa</taxon>
        <taxon>Chordata</taxon>
        <taxon>Craniata</taxon>
        <taxon>Vertebrata</taxon>
        <taxon>Euteleostomi</taxon>
        <taxon>Actinopterygii</taxon>
        <taxon>Neopterygii</taxon>
        <taxon>Teleostei</taxon>
        <taxon>Ostariophysi</taxon>
        <taxon>Siluriformes</taxon>
        <taxon>Bagridae</taxon>
        <taxon>Hemibagrus</taxon>
    </lineage>
</organism>
<dbReference type="Pfam" id="PF00594">
    <property type="entry name" value="Gla"/>
    <property type="match status" value="1"/>
</dbReference>
<evidence type="ECO:0000256" key="12">
    <source>
        <dbReference type="ARBA" id="ARBA00023242"/>
    </source>
</evidence>
<feature type="region of interest" description="Disordered" evidence="14">
    <location>
        <begin position="294"/>
        <end position="336"/>
    </location>
</feature>
<feature type="transmembrane region" description="Helical" evidence="15">
    <location>
        <begin position="238"/>
        <end position="259"/>
    </location>
</feature>
<evidence type="ECO:0000256" key="13">
    <source>
        <dbReference type="SAM" id="Coils"/>
    </source>
</evidence>
<dbReference type="GO" id="GO:0000122">
    <property type="term" value="P:negative regulation of transcription by RNA polymerase II"/>
    <property type="evidence" value="ECO:0007669"/>
    <property type="project" value="TreeGrafter"/>
</dbReference>
<dbReference type="SUPFAM" id="SSF57630">
    <property type="entry name" value="GLA-domain"/>
    <property type="match status" value="1"/>
</dbReference>
<dbReference type="SMART" id="SM00069">
    <property type="entry name" value="GLA"/>
    <property type="match status" value="1"/>
</dbReference>
<comment type="similarity">
    <text evidence="4">Belongs to the ripply family.</text>
</comment>